<dbReference type="InterPro" id="IPR036507">
    <property type="entry name" value="Telomere_rpt-bd_fac_dimer_sf"/>
</dbReference>
<keyword evidence="1" id="KW-0539">Nucleus</keyword>
<evidence type="ECO:0000313" key="4">
    <source>
        <dbReference type="Proteomes" id="UP000264820"/>
    </source>
</evidence>
<dbReference type="Proteomes" id="UP000264820">
    <property type="component" value="Unplaced"/>
</dbReference>
<feature type="region of interest" description="Disordered" evidence="2">
    <location>
        <begin position="240"/>
        <end position="264"/>
    </location>
</feature>
<dbReference type="PANTHER" id="PTHR46734">
    <property type="entry name" value="TELOMERIC REPEAT-BINDING FACTOR 1 TERF1"/>
    <property type="match status" value="1"/>
</dbReference>
<accession>A0A3Q2XN81</accession>
<feature type="compositionally biased region" description="Polar residues" evidence="2">
    <location>
        <begin position="1"/>
        <end position="15"/>
    </location>
</feature>
<dbReference type="PANTHER" id="PTHR46734:SF1">
    <property type="entry name" value="TELOMERIC REPEAT-BINDING FACTOR 1"/>
    <property type="match status" value="1"/>
</dbReference>
<feature type="region of interest" description="Disordered" evidence="2">
    <location>
        <begin position="299"/>
        <end position="343"/>
    </location>
</feature>
<reference evidence="3" key="2">
    <citation type="submission" date="2025-09" db="UniProtKB">
        <authorList>
            <consortium name="Ensembl"/>
        </authorList>
    </citation>
    <scope>IDENTIFICATION</scope>
</reference>
<organism evidence="3 4">
    <name type="scientific">Hippocampus comes</name>
    <name type="common">Tiger tail seahorse</name>
    <dbReference type="NCBI Taxonomy" id="109280"/>
    <lineage>
        <taxon>Eukaryota</taxon>
        <taxon>Metazoa</taxon>
        <taxon>Chordata</taxon>
        <taxon>Craniata</taxon>
        <taxon>Vertebrata</taxon>
        <taxon>Euteleostomi</taxon>
        <taxon>Actinopterygii</taxon>
        <taxon>Neopterygii</taxon>
        <taxon>Teleostei</taxon>
        <taxon>Neoteleostei</taxon>
        <taxon>Acanthomorphata</taxon>
        <taxon>Syngnathiaria</taxon>
        <taxon>Syngnathiformes</taxon>
        <taxon>Syngnathoidei</taxon>
        <taxon>Syngnathidae</taxon>
        <taxon>Hippocampus</taxon>
    </lineage>
</organism>
<dbReference type="GO" id="GO:0098505">
    <property type="term" value="F:G-rich strand telomeric DNA binding"/>
    <property type="evidence" value="ECO:0007669"/>
    <property type="project" value="TreeGrafter"/>
</dbReference>
<keyword evidence="4" id="KW-1185">Reference proteome</keyword>
<dbReference type="GO" id="GO:0007004">
    <property type="term" value="P:telomere maintenance via telomerase"/>
    <property type="evidence" value="ECO:0007669"/>
    <property type="project" value="TreeGrafter"/>
</dbReference>
<dbReference type="GO" id="GO:0071532">
    <property type="term" value="F:ankyrin repeat binding"/>
    <property type="evidence" value="ECO:0007669"/>
    <property type="project" value="TreeGrafter"/>
</dbReference>
<dbReference type="STRING" id="109280.ENSHCOP00000006155"/>
<dbReference type="Gene3D" id="1.25.40.210">
    <property type="entry name" value="Telomere repeat-binding factor, dimerisation domain"/>
    <property type="match status" value="1"/>
</dbReference>
<evidence type="ECO:0000256" key="1">
    <source>
        <dbReference type="ARBA" id="ARBA00023242"/>
    </source>
</evidence>
<protein>
    <submittedName>
        <fullName evidence="3">Telomeric repeat binding factor 1</fullName>
    </submittedName>
</protein>
<dbReference type="Ensembl" id="ENSHCOT00000004139.1">
    <property type="protein sequence ID" value="ENSHCOP00000006155.1"/>
    <property type="gene ID" value="ENSHCOG00000007896.1"/>
</dbReference>
<dbReference type="InterPro" id="IPR052450">
    <property type="entry name" value="TRBD-Containing_Protein"/>
</dbReference>
<dbReference type="SUPFAM" id="SSF63600">
    <property type="entry name" value="Telomeric repeat binding factor (TRF) dimerisation domain"/>
    <property type="match status" value="1"/>
</dbReference>
<name>A0A3Q2XN81_HIPCM</name>
<evidence type="ECO:0000256" key="2">
    <source>
        <dbReference type="SAM" id="MobiDB-lite"/>
    </source>
</evidence>
<proteinExistence type="predicted"/>
<dbReference type="GO" id="GO:0003691">
    <property type="term" value="F:double-stranded telomeric DNA binding"/>
    <property type="evidence" value="ECO:0007669"/>
    <property type="project" value="TreeGrafter"/>
</dbReference>
<reference evidence="3" key="1">
    <citation type="submission" date="2025-08" db="UniProtKB">
        <authorList>
            <consortium name="Ensembl"/>
        </authorList>
    </citation>
    <scope>IDENTIFICATION</scope>
</reference>
<feature type="region of interest" description="Disordered" evidence="2">
    <location>
        <begin position="1"/>
        <end position="24"/>
    </location>
</feature>
<feature type="compositionally biased region" description="Basic and acidic residues" evidence="2">
    <location>
        <begin position="240"/>
        <end position="252"/>
    </location>
</feature>
<dbReference type="GO" id="GO:0008017">
    <property type="term" value="F:microtubule binding"/>
    <property type="evidence" value="ECO:0007669"/>
    <property type="project" value="TreeGrafter"/>
</dbReference>
<dbReference type="AlphaFoldDB" id="A0A3Q2XN81"/>
<dbReference type="GO" id="GO:0003720">
    <property type="term" value="F:telomerase activity"/>
    <property type="evidence" value="ECO:0007669"/>
    <property type="project" value="TreeGrafter"/>
</dbReference>
<dbReference type="GO" id="GO:0008301">
    <property type="term" value="F:DNA binding, bending"/>
    <property type="evidence" value="ECO:0007669"/>
    <property type="project" value="TreeGrafter"/>
</dbReference>
<dbReference type="GO" id="GO:1905839">
    <property type="term" value="P:negative regulation of telomeric D-loop disassembly"/>
    <property type="evidence" value="ECO:0007669"/>
    <property type="project" value="TreeGrafter"/>
</dbReference>
<evidence type="ECO:0000313" key="3">
    <source>
        <dbReference type="Ensembl" id="ENSHCOP00000006155.1"/>
    </source>
</evidence>
<dbReference type="GO" id="GO:0000783">
    <property type="term" value="C:nuclear telomere cap complex"/>
    <property type="evidence" value="ECO:0007669"/>
    <property type="project" value="TreeGrafter"/>
</dbReference>
<dbReference type="GO" id="GO:0008156">
    <property type="term" value="P:negative regulation of DNA replication"/>
    <property type="evidence" value="ECO:0007669"/>
    <property type="project" value="TreeGrafter"/>
</dbReference>
<dbReference type="OMA" id="FENIRVH"/>
<sequence>MEQQGNPNDNSNADKTTTKEDSNTGQLAAVASKWILDFLFSAICRRFKERNHDAFNGAISTYESIFQTPLLEGGSSQEKTLICAFLARVMQGKQLGARFEDEDGVMPLMSAAKTWFHLKDAVQDESLFENIRVHLVIQSVAVCLEKGQRTQAWGALNWFKEHVDYPQKVAAKLSNIVAQMDIYHPFLTVFSFNRLLEMVQTFLDAYLVKNPSDFLLKEAIKAVRLSQSIDATDAAAKEVKSISDHSRLETKTKPNPQIDTARMPRVSLRWQSVNELLSSNVSSAADEQSMEGLEDATLSLGADSSQDDVRPERKLGSTKSARGSKRRLFNSNSSQLDASPVTVGDRQAKTSLGYVRLSGNDKADQSEEITPKTKRNLRTLQISACDLNTRMQPQVCIRPLRKKGIQCACVRARVCVCVCVSVPLNSHNTLF</sequence>
<dbReference type="GeneTree" id="ENSGT00940000155268"/>